<name>A0A5P2WYS7_STRST</name>
<accession>A0A5P2WYS7</accession>
<sequence length="159" mass="17098">MPDLPHSLLLAIVPALSTLRAEQRSGAVCVWCPRSLPPGEGIDLSPDGRLRTCPPCHTIQTRVLVTYLDWYDHGITCLYCPLGPCERGEVLGAQHLAARERAGKPELSCVGCRTPIAPGEAIRPHLWQGMSGPVHGYLHARRCPTSPAPYGVVGATHAP</sequence>
<evidence type="ECO:0000313" key="2">
    <source>
        <dbReference type="EMBL" id="QEV57331.1"/>
    </source>
</evidence>
<reference evidence="2 3" key="1">
    <citation type="submission" date="2017-09" db="EMBL/GenBank/DDBJ databases">
        <authorList>
            <person name="Lee N."/>
            <person name="Cho B.-K."/>
        </authorList>
    </citation>
    <scope>NUCLEOTIDE SEQUENCE [LARGE SCALE GENOMIC DNA]</scope>
    <source>
        <strain evidence="2 3">ATCC 27465</strain>
    </source>
</reference>
<evidence type="ECO:0000313" key="3">
    <source>
        <dbReference type="Proteomes" id="UP000326505"/>
    </source>
</evidence>
<reference evidence="1 4" key="2">
    <citation type="submission" date="2020-08" db="EMBL/GenBank/DDBJ databases">
        <title>Genomic Encyclopedia of Type Strains, Phase III (KMG-III): the genomes of soil and plant-associated and newly described type strains.</title>
        <authorList>
            <person name="Whitman W."/>
        </authorList>
    </citation>
    <scope>NUCLEOTIDE SEQUENCE [LARGE SCALE GENOMIC DNA]</scope>
    <source>
        <strain evidence="1 4">CECT 3146</strain>
    </source>
</reference>
<dbReference type="RefSeq" id="WP_150508547.1">
    <property type="nucleotide sequence ID" value="NZ_BMSQ01000032.1"/>
</dbReference>
<dbReference type="KEGG" id="sspb:CP982_00055"/>
<dbReference type="OrthoDB" id="4260134at2"/>
<evidence type="ECO:0000313" key="1">
    <source>
        <dbReference type="EMBL" id="MBB5108034.1"/>
    </source>
</evidence>
<keyword evidence="4" id="KW-1185">Reference proteome</keyword>
<dbReference type="Proteomes" id="UP000549009">
    <property type="component" value="Unassembled WGS sequence"/>
</dbReference>
<dbReference type="AlphaFoldDB" id="A0A5P2WYS7"/>
<dbReference type="EMBL" id="CP023690">
    <property type="protein sequence ID" value="QEV57331.1"/>
    <property type="molecule type" value="Genomic_DNA"/>
</dbReference>
<protein>
    <submittedName>
        <fullName evidence="2">Uncharacterized protein</fullName>
    </submittedName>
</protein>
<dbReference type="EMBL" id="JACHJD010000016">
    <property type="protein sequence ID" value="MBB5108034.1"/>
    <property type="molecule type" value="Genomic_DNA"/>
</dbReference>
<gene>
    <name evidence="2" type="ORF">CP982_00055</name>
    <name evidence="1" type="ORF">FHS40_007155</name>
</gene>
<dbReference type="Proteomes" id="UP000326505">
    <property type="component" value="Chromosome"/>
</dbReference>
<organism evidence="2 3">
    <name type="scientific">Streptomyces spectabilis</name>
    <dbReference type="NCBI Taxonomy" id="68270"/>
    <lineage>
        <taxon>Bacteria</taxon>
        <taxon>Bacillati</taxon>
        <taxon>Actinomycetota</taxon>
        <taxon>Actinomycetes</taxon>
        <taxon>Kitasatosporales</taxon>
        <taxon>Streptomycetaceae</taxon>
        <taxon>Streptomyces</taxon>
    </lineage>
</organism>
<proteinExistence type="predicted"/>
<evidence type="ECO:0000313" key="4">
    <source>
        <dbReference type="Proteomes" id="UP000549009"/>
    </source>
</evidence>